<reference evidence="1 2" key="2">
    <citation type="journal article" date="2023" name="ChemBioChem">
        <title>Acyltransferase Domain Exchange between Two Independent Type I Polyketide Synthases in the Same Producer Strain of Macrolide Antibiotics.</title>
        <authorList>
            <person name="Kudo F."/>
            <person name="Kishikawa K."/>
            <person name="Tsuboi K."/>
            <person name="Kido T."/>
            <person name="Usui T."/>
            <person name="Hashimoto J."/>
            <person name="Shin-Ya K."/>
            <person name="Miyanaga A."/>
            <person name="Eguchi T."/>
        </authorList>
    </citation>
    <scope>NUCLEOTIDE SEQUENCE [LARGE SCALE GENOMIC DNA]</scope>
    <source>
        <strain evidence="1 2">A-8890</strain>
    </source>
</reference>
<organism evidence="1 2">
    <name type="scientific">Streptomyces graminofaciens</name>
    <dbReference type="NCBI Taxonomy" id="68212"/>
    <lineage>
        <taxon>Bacteria</taxon>
        <taxon>Bacillati</taxon>
        <taxon>Actinomycetota</taxon>
        <taxon>Actinomycetes</taxon>
        <taxon>Kitasatosporales</taxon>
        <taxon>Streptomycetaceae</taxon>
        <taxon>Streptomyces</taxon>
    </lineage>
</organism>
<dbReference type="RefSeq" id="WP_286247099.1">
    <property type="nucleotide sequence ID" value="NZ_AP018448.1"/>
</dbReference>
<dbReference type="Proteomes" id="UP001321542">
    <property type="component" value="Chromosome"/>
</dbReference>
<dbReference type="EMBL" id="AP018448">
    <property type="protein sequence ID" value="BBC29128.1"/>
    <property type="molecule type" value="Genomic_DNA"/>
</dbReference>
<evidence type="ECO:0000313" key="1">
    <source>
        <dbReference type="EMBL" id="BBC29128.1"/>
    </source>
</evidence>
<name>A0ABM7F0I8_9ACTN</name>
<keyword evidence="2" id="KW-1185">Reference proteome</keyword>
<protein>
    <submittedName>
        <fullName evidence="1">Uncharacterized protein</fullName>
    </submittedName>
</protein>
<reference evidence="1 2" key="1">
    <citation type="journal article" date="2010" name="ChemBioChem">
        <title>Cloning and characterization of the biosynthetic gene cluster of 16-membered macrolide antibiotic FD-891: involvement of a dual functional cytochrome P450 monooxygenase catalyzing epoxidation and hydroxylation.</title>
        <authorList>
            <person name="Kudo F."/>
            <person name="Motegi A."/>
            <person name="Mizoue K."/>
            <person name="Eguchi T."/>
        </authorList>
    </citation>
    <scope>NUCLEOTIDE SEQUENCE [LARGE SCALE GENOMIC DNA]</scope>
    <source>
        <strain evidence="1 2">A-8890</strain>
    </source>
</reference>
<gene>
    <name evidence="1" type="ORF">SGFS_004190</name>
</gene>
<accession>A0ABM7F0I8</accession>
<sequence>MPTYETLPRFTTDLDRLTRQQRLLFRWAVTAFVYDLRTGRFRVGLREPRGIADSRPPNARNPCAEPLSQRFGARVPRDVYG</sequence>
<proteinExistence type="predicted"/>
<evidence type="ECO:0000313" key="2">
    <source>
        <dbReference type="Proteomes" id="UP001321542"/>
    </source>
</evidence>